<keyword evidence="1" id="KW-0472">Membrane</keyword>
<keyword evidence="1" id="KW-0812">Transmembrane</keyword>
<organism evidence="2 3">
    <name type="scientific">Candidatus Segetimicrobium genomatis</name>
    <dbReference type="NCBI Taxonomy" id="2569760"/>
    <lineage>
        <taxon>Bacteria</taxon>
        <taxon>Bacillati</taxon>
        <taxon>Candidatus Sysuimicrobiota</taxon>
        <taxon>Candidatus Sysuimicrobiia</taxon>
        <taxon>Candidatus Sysuimicrobiales</taxon>
        <taxon>Candidatus Segetimicrobiaceae</taxon>
        <taxon>Candidatus Segetimicrobium</taxon>
    </lineage>
</organism>
<gene>
    <name evidence="2" type="ORF">E6H05_05225</name>
</gene>
<keyword evidence="1" id="KW-1133">Transmembrane helix</keyword>
<dbReference type="Proteomes" id="UP000318834">
    <property type="component" value="Unassembled WGS sequence"/>
</dbReference>
<evidence type="ECO:0000256" key="1">
    <source>
        <dbReference type="SAM" id="Phobius"/>
    </source>
</evidence>
<evidence type="ECO:0000313" key="3">
    <source>
        <dbReference type="Proteomes" id="UP000318834"/>
    </source>
</evidence>
<evidence type="ECO:0000313" key="2">
    <source>
        <dbReference type="EMBL" id="TMI75964.1"/>
    </source>
</evidence>
<protein>
    <submittedName>
        <fullName evidence="2">Uncharacterized protein</fullName>
    </submittedName>
</protein>
<comment type="caution">
    <text evidence="2">The sequence shown here is derived from an EMBL/GenBank/DDBJ whole genome shotgun (WGS) entry which is preliminary data.</text>
</comment>
<dbReference type="EMBL" id="VBAP01000034">
    <property type="protein sequence ID" value="TMI75964.1"/>
    <property type="molecule type" value="Genomic_DNA"/>
</dbReference>
<dbReference type="AlphaFoldDB" id="A0A537IXA7"/>
<accession>A0A537IXA7</accession>
<feature type="transmembrane region" description="Helical" evidence="1">
    <location>
        <begin position="30"/>
        <end position="50"/>
    </location>
</feature>
<reference evidence="2 3" key="1">
    <citation type="journal article" date="2019" name="Nat. Microbiol.">
        <title>Mediterranean grassland soil C-N compound turnover is dependent on rainfall and depth, and is mediated by genomically divergent microorganisms.</title>
        <authorList>
            <person name="Diamond S."/>
            <person name="Andeer P.F."/>
            <person name="Li Z."/>
            <person name="Crits-Christoph A."/>
            <person name="Burstein D."/>
            <person name="Anantharaman K."/>
            <person name="Lane K.R."/>
            <person name="Thomas B.C."/>
            <person name="Pan C."/>
            <person name="Northen T.R."/>
            <person name="Banfield J.F."/>
        </authorList>
    </citation>
    <scope>NUCLEOTIDE SEQUENCE [LARGE SCALE GENOMIC DNA]</scope>
    <source>
        <strain evidence="2">NP_8</strain>
    </source>
</reference>
<proteinExistence type="predicted"/>
<sequence>MRKALVVGGLLVLAFSAVLGLLLDSKGFGVNLLAGLVILVVGIGTTLFVIDRYQEFHRKERWAKTQAFTLNAIAVHLGEITGSLFLHYPLSSQAVSLFNVHSTPRDPALLNAFDAILEELRQARKVTAKDESSSDAAVGYYEALQWDFAEISNVLIPRVLESPADQSLIDSLVAFDGARRELRHAIIAH</sequence>
<name>A0A537IXA7_9BACT</name>